<keyword evidence="3" id="KW-0804">Transcription</keyword>
<dbReference type="Proteomes" id="UP000076268">
    <property type="component" value="Unassembled WGS sequence"/>
</dbReference>
<evidence type="ECO:0000256" key="1">
    <source>
        <dbReference type="ARBA" id="ARBA00023015"/>
    </source>
</evidence>
<dbReference type="GO" id="GO:0006355">
    <property type="term" value="P:regulation of DNA-templated transcription"/>
    <property type="evidence" value="ECO:0007669"/>
    <property type="project" value="InterPro"/>
</dbReference>
<dbReference type="EMBL" id="LSGP01000001">
    <property type="protein sequence ID" value="KYZ78161.1"/>
    <property type="molecule type" value="Genomic_DNA"/>
</dbReference>
<dbReference type="PROSITE" id="PS00622">
    <property type="entry name" value="HTH_LUXR_1"/>
    <property type="match status" value="1"/>
</dbReference>
<keyword evidence="2" id="KW-0238">DNA-binding</keyword>
<proteinExistence type="predicted"/>
<keyword evidence="6" id="KW-1185">Reference proteome</keyword>
<name>A0A154BW34_ANASB</name>
<dbReference type="PANTHER" id="PTHR44688">
    <property type="entry name" value="DNA-BINDING TRANSCRIPTIONAL ACTIVATOR DEVR_DOSR"/>
    <property type="match status" value="1"/>
</dbReference>
<dbReference type="SMART" id="SM00421">
    <property type="entry name" value="HTH_LUXR"/>
    <property type="match status" value="1"/>
</dbReference>
<dbReference type="PANTHER" id="PTHR44688:SF16">
    <property type="entry name" value="DNA-BINDING TRANSCRIPTIONAL ACTIVATOR DEVR_DOSR"/>
    <property type="match status" value="1"/>
</dbReference>
<dbReference type="PROSITE" id="PS50043">
    <property type="entry name" value="HTH_LUXR_2"/>
    <property type="match status" value="1"/>
</dbReference>
<dbReference type="AlphaFoldDB" id="A0A154BW34"/>
<dbReference type="OrthoDB" id="9779069at2"/>
<dbReference type="InterPro" id="IPR036388">
    <property type="entry name" value="WH-like_DNA-bd_sf"/>
</dbReference>
<dbReference type="InterPro" id="IPR016032">
    <property type="entry name" value="Sig_transdc_resp-reg_C-effctor"/>
</dbReference>
<feature type="domain" description="HTH luxR-type" evidence="4">
    <location>
        <begin position="169"/>
        <end position="234"/>
    </location>
</feature>
<accession>A0A154BW34</accession>
<reference evidence="5 6" key="1">
    <citation type="submission" date="2016-02" db="EMBL/GenBank/DDBJ databases">
        <title>Anaerosporomusa subterraneum gen. nov., sp. nov., a spore-forming obligate anaerobe isolated from saprolite.</title>
        <authorList>
            <person name="Choi J.K."/>
            <person name="Shah M."/>
            <person name="Yee N."/>
        </authorList>
    </citation>
    <scope>NUCLEOTIDE SEQUENCE [LARGE SCALE GENOMIC DNA]</scope>
    <source>
        <strain evidence="5 6">RU4</strain>
    </source>
</reference>
<dbReference type="SUPFAM" id="SSF46894">
    <property type="entry name" value="C-terminal effector domain of the bipartite response regulators"/>
    <property type="match status" value="1"/>
</dbReference>
<comment type="caution">
    <text evidence="5">The sequence shown here is derived from an EMBL/GenBank/DDBJ whole genome shotgun (WGS) entry which is preliminary data.</text>
</comment>
<dbReference type="PRINTS" id="PR00038">
    <property type="entry name" value="HTHLUXR"/>
</dbReference>
<gene>
    <name evidence="5" type="ORF">AXX12_01040</name>
</gene>
<dbReference type="CDD" id="cd06170">
    <property type="entry name" value="LuxR_C_like"/>
    <property type="match status" value="1"/>
</dbReference>
<dbReference type="Pfam" id="PF00196">
    <property type="entry name" value="GerE"/>
    <property type="match status" value="1"/>
</dbReference>
<dbReference type="RefSeq" id="WP_066236886.1">
    <property type="nucleotide sequence ID" value="NZ_LSGP01000001.1"/>
</dbReference>
<dbReference type="Pfam" id="PF10114">
    <property type="entry name" value="PocR"/>
    <property type="match status" value="1"/>
</dbReference>
<dbReference type="InterPro" id="IPR018771">
    <property type="entry name" value="PocR_dom"/>
</dbReference>
<evidence type="ECO:0000313" key="6">
    <source>
        <dbReference type="Proteomes" id="UP000076268"/>
    </source>
</evidence>
<dbReference type="Gene3D" id="1.10.10.10">
    <property type="entry name" value="Winged helix-like DNA-binding domain superfamily/Winged helix DNA-binding domain"/>
    <property type="match status" value="1"/>
</dbReference>
<evidence type="ECO:0000259" key="4">
    <source>
        <dbReference type="PROSITE" id="PS50043"/>
    </source>
</evidence>
<protein>
    <recommendedName>
        <fullName evidence="4">HTH luxR-type domain-containing protein</fullName>
    </recommendedName>
</protein>
<dbReference type="InterPro" id="IPR000792">
    <property type="entry name" value="Tscrpt_reg_LuxR_C"/>
</dbReference>
<dbReference type="GO" id="GO:0003677">
    <property type="term" value="F:DNA binding"/>
    <property type="evidence" value="ECO:0007669"/>
    <property type="project" value="UniProtKB-KW"/>
</dbReference>
<organism evidence="5 6">
    <name type="scientific">Anaerosporomusa subterranea</name>
    <dbReference type="NCBI Taxonomy" id="1794912"/>
    <lineage>
        <taxon>Bacteria</taxon>
        <taxon>Bacillati</taxon>
        <taxon>Bacillota</taxon>
        <taxon>Negativicutes</taxon>
        <taxon>Acetonemataceae</taxon>
        <taxon>Anaerosporomusa</taxon>
    </lineage>
</organism>
<evidence type="ECO:0000313" key="5">
    <source>
        <dbReference type="EMBL" id="KYZ78161.1"/>
    </source>
</evidence>
<evidence type="ECO:0000256" key="2">
    <source>
        <dbReference type="ARBA" id="ARBA00023125"/>
    </source>
</evidence>
<dbReference type="STRING" id="1794912.AXX12_01040"/>
<sequence length="236" mass="26826">MAKELLAREWIKRWGKGKLQAFQDAFARAFGISLCLVTLEGEPLTVWSNSSLFCHSMMQNNRVRCLQERNHALQQTIETGKTTLSKCYLGVNFFFHPIVYQNDVVCLFYGGGFHSDEDGSEFNRRVNGNIPVLTKKQVYNVLTLLAETINLANPEVAVLVPTGQTTQDIPLLRQKLSHREIQIAQLMNAGLANKEIAEQLFISEKTVKTHVSNILSKMGLKDRMQLVFFCRQHNII</sequence>
<evidence type="ECO:0000256" key="3">
    <source>
        <dbReference type="ARBA" id="ARBA00023163"/>
    </source>
</evidence>
<keyword evidence="1" id="KW-0805">Transcription regulation</keyword>